<dbReference type="Pfam" id="PF09357">
    <property type="entry name" value="RteC"/>
    <property type="match status" value="1"/>
</dbReference>
<protein>
    <recommendedName>
        <fullName evidence="3">Tetracycline regulation of excision, RteC</fullName>
    </recommendedName>
</protein>
<name>A0A385ST78_9BACT</name>
<dbReference type="AlphaFoldDB" id="A0A385ST78"/>
<evidence type="ECO:0000313" key="2">
    <source>
        <dbReference type="Proteomes" id="UP000266183"/>
    </source>
</evidence>
<dbReference type="Proteomes" id="UP000266183">
    <property type="component" value="Chromosome"/>
</dbReference>
<evidence type="ECO:0000313" key="1">
    <source>
        <dbReference type="EMBL" id="AYB32008.1"/>
    </source>
</evidence>
<gene>
    <name evidence="1" type="ORF">D4L85_16180</name>
</gene>
<organism evidence="1 2">
    <name type="scientific">Chryseolinea soli</name>
    <dbReference type="NCBI Taxonomy" id="2321403"/>
    <lineage>
        <taxon>Bacteria</taxon>
        <taxon>Pseudomonadati</taxon>
        <taxon>Bacteroidota</taxon>
        <taxon>Cytophagia</taxon>
        <taxon>Cytophagales</taxon>
        <taxon>Fulvivirgaceae</taxon>
        <taxon>Chryseolinea</taxon>
    </lineage>
</organism>
<evidence type="ECO:0008006" key="3">
    <source>
        <dbReference type="Google" id="ProtNLM"/>
    </source>
</evidence>
<dbReference type="InterPro" id="IPR018534">
    <property type="entry name" value="Tet_reg_excision_RteC"/>
</dbReference>
<accession>A0A385ST78</accession>
<proteinExistence type="predicted"/>
<keyword evidence="2" id="KW-1185">Reference proteome</keyword>
<sequence length="299" mass="34874">MYISTSKRISNSSLKIDYQKQHKPITCYCMDITTFAEGLQNRLTEFESTESTTDLTQTGKVLSFVHQLLHELKTFTLTYTFQGAVEEIHFFKNTKPVLLSQYYYYKRKFAIQVFDAFRDRKSRLENYNKTLRKMQTYILSNRDFYEYCISGNSYLDNAYFKRSAVPTVLAINHDQQFATGFDIKLSKILANEMIKSYVQDCIRTLQKDNSTSAQSSLTWTAPKTDLVELIYALHEVGAFNNSTSDVRRIVETMEALFNVNLGNYYRTFLGIRMRKTGQTAFLDQLKGRLMQRMSEMEGK</sequence>
<dbReference type="KEGG" id="chk:D4L85_16180"/>
<dbReference type="EMBL" id="CP032382">
    <property type="protein sequence ID" value="AYB32008.1"/>
    <property type="molecule type" value="Genomic_DNA"/>
</dbReference>
<reference evidence="2" key="1">
    <citation type="submission" date="2018-09" db="EMBL/GenBank/DDBJ databases">
        <title>Chryseolinea sp. KIS68-18 isolated from soil.</title>
        <authorList>
            <person name="Weon H.-Y."/>
            <person name="Kwon S.-W."/>
            <person name="Lee S.A."/>
        </authorList>
    </citation>
    <scope>NUCLEOTIDE SEQUENCE [LARGE SCALE GENOMIC DNA]</scope>
    <source>
        <strain evidence="2">KIS68-18</strain>
    </source>
</reference>